<dbReference type="PANTHER" id="PTHR43649">
    <property type="entry name" value="ARABINOSE-BINDING PROTEIN-RELATED"/>
    <property type="match status" value="1"/>
</dbReference>
<name>A0ABY6ZPF9_9BACL</name>
<evidence type="ECO:0000313" key="3">
    <source>
        <dbReference type="Proteomes" id="UP001164761"/>
    </source>
</evidence>
<dbReference type="Proteomes" id="UP001164761">
    <property type="component" value="Chromosome"/>
</dbReference>
<gene>
    <name evidence="2" type="ORF">NZD89_24060</name>
</gene>
<evidence type="ECO:0000256" key="1">
    <source>
        <dbReference type="SAM" id="SignalP"/>
    </source>
</evidence>
<keyword evidence="3" id="KW-1185">Reference proteome</keyword>
<sequence length="459" mass="49414">MKKVGVASMACALSAMLVAGCGTNSNNANTTTGASKANTSGSKSITLTMWTYQLEKFKPYIDSVISQFEKAHPGVTVNWVDVPATGFDQKLIAAYQGNNSPDLINEFTPVQQLYKYYAPLNNDLTKAQIASFFPAAVQTMTVNGNLYAFPFYGTTPLPSLPMYNMALLKKAGITTLPTTVQQNLQDAIKFHKADPMAYWSLSPIQPQSEATTYGSSSACLELYDFGVPLLTPNFKKAGFDTPEGVKVLTMYANAYKQGAFDPDTGSSADPTNLFVQGAIATYGSGLISDLQNSWGPILNDIKVGPPITGPYSATHEQVGSGWYWAVSAQSKHPKLAAQLGMQFLTVSNQLAFYKATSGDVGANTEQALNNPGFEQGITNPVAKSYTNLQHKYYDPNKKVVTSPTLQGQTTDFPNQTQVVQALNQYWDDAIEGEMSPSAALQQAAQAVNNILSNPQNGSN</sequence>
<dbReference type="SUPFAM" id="SSF53850">
    <property type="entry name" value="Periplasmic binding protein-like II"/>
    <property type="match status" value="1"/>
</dbReference>
<dbReference type="PANTHER" id="PTHR43649:SF12">
    <property type="entry name" value="DIACETYLCHITOBIOSE BINDING PROTEIN DASA"/>
    <property type="match status" value="1"/>
</dbReference>
<evidence type="ECO:0000313" key="2">
    <source>
        <dbReference type="EMBL" id="WAH44727.1"/>
    </source>
</evidence>
<dbReference type="RefSeq" id="WP_268008603.1">
    <property type="nucleotide sequence ID" value="NZ_BSUT01000001.1"/>
</dbReference>
<keyword evidence="1" id="KW-0732">Signal</keyword>
<dbReference type="Gene3D" id="3.40.190.10">
    <property type="entry name" value="Periplasmic binding protein-like II"/>
    <property type="match status" value="1"/>
</dbReference>
<dbReference type="Pfam" id="PF01547">
    <property type="entry name" value="SBP_bac_1"/>
    <property type="match status" value="1"/>
</dbReference>
<protein>
    <submittedName>
        <fullName evidence="2">Extracellular solute-binding protein</fullName>
    </submittedName>
</protein>
<dbReference type="InterPro" id="IPR006059">
    <property type="entry name" value="SBP"/>
</dbReference>
<accession>A0ABY6ZPF9</accession>
<dbReference type="PROSITE" id="PS51257">
    <property type="entry name" value="PROKAR_LIPOPROTEIN"/>
    <property type="match status" value="1"/>
</dbReference>
<dbReference type="InterPro" id="IPR050490">
    <property type="entry name" value="Bact_solute-bd_prot1"/>
</dbReference>
<organism evidence="2 3">
    <name type="scientific">Alicyclobacillus fastidiosus</name>
    <dbReference type="NCBI Taxonomy" id="392011"/>
    <lineage>
        <taxon>Bacteria</taxon>
        <taxon>Bacillati</taxon>
        <taxon>Bacillota</taxon>
        <taxon>Bacilli</taxon>
        <taxon>Bacillales</taxon>
        <taxon>Alicyclobacillaceae</taxon>
        <taxon>Alicyclobacillus</taxon>
    </lineage>
</organism>
<feature type="signal peptide" evidence="1">
    <location>
        <begin position="1"/>
        <end position="19"/>
    </location>
</feature>
<proteinExistence type="predicted"/>
<reference evidence="2" key="1">
    <citation type="submission" date="2022-08" db="EMBL/GenBank/DDBJ databases">
        <title>Alicyclobacillus fastidiosus DSM 17978, complete genome.</title>
        <authorList>
            <person name="Wang Q."/>
            <person name="Cai R."/>
            <person name="Wang Z."/>
        </authorList>
    </citation>
    <scope>NUCLEOTIDE SEQUENCE</scope>
    <source>
        <strain evidence="2">DSM 17978</strain>
    </source>
</reference>
<feature type="chain" id="PRO_5046644005" evidence="1">
    <location>
        <begin position="20"/>
        <end position="459"/>
    </location>
</feature>
<dbReference type="EMBL" id="CP104067">
    <property type="protein sequence ID" value="WAH44727.1"/>
    <property type="molecule type" value="Genomic_DNA"/>
</dbReference>